<keyword evidence="2" id="KW-1185">Reference proteome</keyword>
<sequence>MTIKHKVERNIHNYFLSKCRIVIPLKNAFVKVPVSAMSFSIVFTWVLLHNEPKSCISVSESTNGLLLLNYSIFTVIQPIPLQSVNKGKLQIIFILK</sequence>
<dbReference type="AlphaFoldDB" id="A0A8T2J8Y7"/>
<gene>
    <name evidence="1" type="ORF">GDO86_006521</name>
</gene>
<dbReference type="EMBL" id="JAACNH010000006">
    <property type="protein sequence ID" value="KAG8440812.1"/>
    <property type="molecule type" value="Genomic_DNA"/>
</dbReference>
<name>A0A8T2J8Y7_9PIPI</name>
<protein>
    <submittedName>
        <fullName evidence="1">Uncharacterized protein</fullName>
    </submittedName>
</protein>
<reference evidence="1" key="1">
    <citation type="thesis" date="2020" institute="ProQuest LLC" country="789 East Eisenhower Parkway, Ann Arbor, MI, USA">
        <title>Comparative Genomics and Chromosome Evolution.</title>
        <authorList>
            <person name="Mudd A.B."/>
        </authorList>
    </citation>
    <scope>NUCLEOTIDE SEQUENCE</scope>
    <source>
        <strain evidence="1">Female2</strain>
        <tissue evidence="1">Blood</tissue>
    </source>
</reference>
<accession>A0A8T2J8Y7</accession>
<proteinExistence type="predicted"/>
<evidence type="ECO:0000313" key="1">
    <source>
        <dbReference type="EMBL" id="KAG8440812.1"/>
    </source>
</evidence>
<dbReference type="Proteomes" id="UP000812440">
    <property type="component" value="Chromosome 3"/>
</dbReference>
<organism evidence="1 2">
    <name type="scientific">Hymenochirus boettgeri</name>
    <name type="common">Congo dwarf clawed frog</name>
    <dbReference type="NCBI Taxonomy" id="247094"/>
    <lineage>
        <taxon>Eukaryota</taxon>
        <taxon>Metazoa</taxon>
        <taxon>Chordata</taxon>
        <taxon>Craniata</taxon>
        <taxon>Vertebrata</taxon>
        <taxon>Euteleostomi</taxon>
        <taxon>Amphibia</taxon>
        <taxon>Batrachia</taxon>
        <taxon>Anura</taxon>
        <taxon>Pipoidea</taxon>
        <taxon>Pipidae</taxon>
        <taxon>Pipinae</taxon>
        <taxon>Hymenochirus</taxon>
    </lineage>
</organism>
<comment type="caution">
    <text evidence="1">The sequence shown here is derived from an EMBL/GenBank/DDBJ whole genome shotgun (WGS) entry which is preliminary data.</text>
</comment>
<evidence type="ECO:0000313" key="2">
    <source>
        <dbReference type="Proteomes" id="UP000812440"/>
    </source>
</evidence>